<organism evidence="3 4">
    <name type="scientific">Plicaturopsis crispa FD-325 SS-3</name>
    <dbReference type="NCBI Taxonomy" id="944288"/>
    <lineage>
        <taxon>Eukaryota</taxon>
        <taxon>Fungi</taxon>
        <taxon>Dikarya</taxon>
        <taxon>Basidiomycota</taxon>
        <taxon>Agaricomycotina</taxon>
        <taxon>Agaricomycetes</taxon>
        <taxon>Agaricomycetidae</taxon>
        <taxon>Amylocorticiales</taxon>
        <taxon>Amylocorticiaceae</taxon>
        <taxon>Plicatura</taxon>
        <taxon>Plicaturopsis crispa</taxon>
    </lineage>
</organism>
<dbReference type="HOGENOM" id="CLU_1310583_0_0_1"/>
<gene>
    <name evidence="3" type="ORF">PLICRDRAFT_179744</name>
</gene>
<dbReference type="Gene3D" id="3.40.970.10">
    <property type="entry name" value="Ribonuclease H1, N-terminal domain"/>
    <property type="match status" value="1"/>
</dbReference>
<accession>A0A0C9SX02</accession>
<dbReference type="Proteomes" id="UP000053263">
    <property type="component" value="Unassembled WGS sequence"/>
</dbReference>
<dbReference type="InterPro" id="IPR037056">
    <property type="entry name" value="RNase_H1_N_sf"/>
</dbReference>
<dbReference type="EMBL" id="KN832572">
    <property type="protein sequence ID" value="KII84060.1"/>
    <property type="molecule type" value="Genomic_DNA"/>
</dbReference>
<dbReference type="OrthoDB" id="3270804at2759"/>
<feature type="compositionally biased region" description="Pro residues" evidence="1">
    <location>
        <begin position="95"/>
        <end position="118"/>
    </location>
</feature>
<evidence type="ECO:0000256" key="1">
    <source>
        <dbReference type="SAM" id="MobiDB-lite"/>
    </source>
</evidence>
<protein>
    <recommendedName>
        <fullName evidence="2">Ribonuclease H1 N-terminal domain-containing protein</fullName>
    </recommendedName>
</protein>
<dbReference type="InterPro" id="IPR011320">
    <property type="entry name" value="RNase_H1_N"/>
</dbReference>
<evidence type="ECO:0000259" key="2">
    <source>
        <dbReference type="Pfam" id="PF01693"/>
    </source>
</evidence>
<sequence length="210" mass="23307">METEQYTCTPTLYPQTDGRNRWYVVTRGHRAGIYRAWVNGAESASQGIPMAGQSKFPSEDDARRAWADFCRANHSHPRPSTLADPPARSQRPSTPATPPRTPPAQPGPVTPSRHPPSPLSSLLDPQREARDAIAEVLARMELNTPANTPAPIPAEFQFFAVRAGDTQRIVCTTRPKALEILRDHHARGTPAEMLYARTVEEAEEFLFSED</sequence>
<dbReference type="Pfam" id="PF01693">
    <property type="entry name" value="Cauli_VI"/>
    <property type="match status" value="1"/>
</dbReference>
<feature type="region of interest" description="Disordered" evidence="1">
    <location>
        <begin position="72"/>
        <end position="125"/>
    </location>
</feature>
<keyword evidence="4" id="KW-1185">Reference proteome</keyword>
<name>A0A0C9SX02_PLICR</name>
<proteinExistence type="predicted"/>
<feature type="domain" description="Ribonuclease H1 N-terminal" evidence="2">
    <location>
        <begin position="22"/>
        <end position="64"/>
    </location>
</feature>
<evidence type="ECO:0000313" key="4">
    <source>
        <dbReference type="Proteomes" id="UP000053263"/>
    </source>
</evidence>
<reference evidence="3 4" key="1">
    <citation type="submission" date="2014-06" db="EMBL/GenBank/DDBJ databases">
        <title>Evolutionary Origins and Diversification of the Mycorrhizal Mutualists.</title>
        <authorList>
            <consortium name="DOE Joint Genome Institute"/>
            <consortium name="Mycorrhizal Genomics Consortium"/>
            <person name="Kohler A."/>
            <person name="Kuo A."/>
            <person name="Nagy L.G."/>
            <person name="Floudas D."/>
            <person name="Copeland A."/>
            <person name="Barry K.W."/>
            <person name="Cichocki N."/>
            <person name="Veneault-Fourrey C."/>
            <person name="LaButti K."/>
            <person name="Lindquist E.A."/>
            <person name="Lipzen A."/>
            <person name="Lundell T."/>
            <person name="Morin E."/>
            <person name="Murat C."/>
            <person name="Riley R."/>
            <person name="Ohm R."/>
            <person name="Sun H."/>
            <person name="Tunlid A."/>
            <person name="Henrissat B."/>
            <person name="Grigoriev I.V."/>
            <person name="Hibbett D.S."/>
            <person name="Martin F."/>
        </authorList>
    </citation>
    <scope>NUCLEOTIDE SEQUENCE [LARGE SCALE GENOMIC DNA]</scope>
    <source>
        <strain evidence="3 4">FD-325 SS-3</strain>
    </source>
</reference>
<evidence type="ECO:0000313" key="3">
    <source>
        <dbReference type="EMBL" id="KII84060.1"/>
    </source>
</evidence>
<dbReference type="AlphaFoldDB" id="A0A0C9SX02"/>